<protein>
    <recommendedName>
        <fullName evidence="3">Porin domain-containing protein</fullName>
    </recommendedName>
</protein>
<keyword evidence="2" id="KW-1185">Reference proteome</keyword>
<dbReference type="RefSeq" id="WP_129086655.1">
    <property type="nucleotide sequence ID" value="NZ_CP053836.1"/>
</dbReference>
<organism evidence="1 2">
    <name type="scientific">Halarcobacter ebronensis</name>
    <dbReference type="NCBI Taxonomy" id="1462615"/>
    <lineage>
        <taxon>Bacteria</taxon>
        <taxon>Pseudomonadati</taxon>
        <taxon>Campylobacterota</taxon>
        <taxon>Epsilonproteobacteria</taxon>
        <taxon>Campylobacterales</taxon>
        <taxon>Arcobacteraceae</taxon>
        <taxon>Halarcobacter</taxon>
    </lineage>
</organism>
<reference evidence="1 2" key="1">
    <citation type="submission" date="2017-10" db="EMBL/GenBank/DDBJ databases">
        <title>Genomics of the genus Arcobacter.</title>
        <authorList>
            <person name="Perez-Cataluna A."/>
            <person name="Figueras M.J."/>
        </authorList>
    </citation>
    <scope>NUCLEOTIDE SEQUENCE [LARGE SCALE GENOMIC DNA]</scope>
    <source>
        <strain evidence="1 2">CECT 8441</strain>
    </source>
</reference>
<name>A0A4Q1ASP0_9BACT</name>
<dbReference type="EMBL" id="PDKK01000003">
    <property type="protein sequence ID" value="RXK06753.1"/>
    <property type="molecule type" value="Genomic_DNA"/>
</dbReference>
<dbReference type="Proteomes" id="UP000289758">
    <property type="component" value="Unassembled WGS sequence"/>
</dbReference>
<evidence type="ECO:0008006" key="3">
    <source>
        <dbReference type="Google" id="ProtNLM"/>
    </source>
</evidence>
<proteinExistence type="predicted"/>
<comment type="caution">
    <text evidence="1">The sequence shown here is derived from an EMBL/GenBank/DDBJ whole genome shotgun (WGS) entry which is preliminary data.</text>
</comment>
<dbReference type="AlphaFoldDB" id="A0A4Q1ASP0"/>
<evidence type="ECO:0000313" key="1">
    <source>
        <dbReference type="EMBL" id="RXK06753.1"/>
    </source>
</evidence>
<evidence type="ECO:0000313" key="2">
    <source>
        <dbReference type="Proteomes" id="UP000289758"/>
    </source>
</evidence>
<gene>
    <name evidence="1" type="ORF">CRV07_04810</name>
</gene>
<accession>A0A4Q1ASP0</accession>
<sequence>MKKIVLFYLLNNLLFCAELELKSYLGLEYKSYLKRVDDTKNHNSAITFQNELKYSFDNSKIYSKIEALKDSSEKQRDYININELYYMYSFSDYDFYLGKRVIFLGSLEAYNIVDIFNRQNYQRDSLSDYKIGVFLSGINYYFEDNSRLNLYIKGFEENIKFASTYSPYYPFGNSSYNKEILFANNKERPSFLGTYSKSYDENIIADVSYGFFYGYDNYILSKKIYNDYHSMLFQSMKFFTNDTFVLDSMLLKVEASYTKIKDDDNYGLKNFYELGFGGEYTFEQIYKNHNLGIIAEYYKSDNSLTSMDNDIFLALRYSLNDADSSEFLGGIVKDIDDRELSAYIKYEGRLTDTLKISADLRYVKSESYLDKHLRFGCEVRYYF</sequence>
<dbReference type="OrthoDB" id="1188513at2"/>